<reference evidence="2" key="1">
    <citation type="journal article" date="2023" name="G3 (Bethesda)">
        <title>Genome assembly and association tests identify interacting loci associated with vigor, precocity, and sex in interspecific pistachio rootstocks.</title>
        <authorList>
            <person name="Palmer W."/>
            <person name="Jacygrad E."/>
            <person name="Sagayaradj S."/>
            <person name="Cavanaugh K."/>
            <person name="Han R."/>
            <person name="Bertier L."/>
            <person name="Beede B."/>
            <person name="Kafkas S."/>
            <person name="Golino D."/>
            <person name="Preece J."/>
            <person name="Michelmore R."/>
        </authorList>
    </citation>
    <scope>NUCLEOTIDE SEQUENCE [LARGE SCALE GENOMIC DNA]</scope>
</reference>
<comment type="caution">
    <text evidence="1">The sequence shown here is derived from an EMBL/GenBank/DDBJ whole genome shotgun (WGS) entry which is preliminary data.</text>
</comment>
<sequence length="126" mass="13982">MNEMVSSLHSHKLKRLPVSRTSFLLCSQALEEPLPHFKKNQTWANGFFLMFTQKGPSNTSPQKGTDEEEIVQRRMIPRTACEGDGFFGGGNDDGPFGGGGYGGRGWNFDGFGEQNWDESSLILFMG</sequence>
<proteinExistence type="predicted"/>
<protein>
    <submittedName>
        <fullName evidence="1">Uncharacterized protein</fullName>
    </submittedName>
</protein>
<evidence type="ECO:0000313" key="2">
    <source>
        <dbReference type="Proteomes" id="UP001163603"/>
    </source>
</evidence>
<accession>A0ACC0YB87</accession>
<name>A0ACC0YB87_9ROSI</name>
<evidence type="ECO:0000313" key="1">
    <source>
        <dbReference type="EMBL" id="KAJ0034355.1"/>
    </source>
</evidence>
<dbReference type="EMBL" id="CM047742">
    <property type="protein sequence ID" value="KAJ0034355.1"/>
    <property type="molecule type" value="Genomic_DNA"/>
</dbReference>
<keyword evidence="2" id="KW-1185">Reference proteome</keyword>
<gene>
    <name evidence="1" type="ORF">Pint_25272</name>
</gene>
<dbReference type="Proteomes" id="UP001163603">
    <property type="component" value="Chromosome 7"/>
</dbReference>
<organism evidence="1 2">
    <name type="scientific">Pistacia integerrima</name>
    <dbReference type="NCBI Taxonomy" id="434235"/>
    <lineage>
        <taxon>Eukaryota</taxon>
        <taxon>Viridiplantae</taxon>
        <taxon>Streptophyta</taxon>
        <taxon>Embryophyta</taxon>
        <taxon>Tracheophyta</taxon>
        <taxon>Spermatophyta</taxon>
        <taxon>Magnoliopsida</taxon>
        <taxon>eudicotyledons</taxon>
        <taxon>Gunneridae</taxon>
        <taxon>Pentapetalae</taxon>
        <taxon>rosids</taxon>
        <taxon>malvids</taxon>
        <taxon>Sapindales</taxon>
        <taxon>Anacardiaceae</taxon>
        <taxon>Pistacia</taxon>
    </lineage>
</organism>